<feature type="domain" description="PAW" evidence="15">
    <location>
        <begin position="396"/>
        <end position="603"/>
    </location>
</feature>
<evidence type="ECO:0000256" key="5">
    <source>
        <dbReference type="ARBA" id="ARBA00012158"/>
    </source>
</evidence>
<dbReference type="GO" id="GO:0006516">
    <property type="term" value="P:glycoprotein catabolic process"/>
    <property type="evidence" value="ECO:0007669"/>
    <property type="project" value="InterPro"/>
</dbReference>
<dbReference type="InterPro" id="IPR038765">
    <property type="entry name" value="Papain-like_cys_pep_sf"/>
</dbReference>
<evidence type="ECO:0000313" key="17">
    <source>
        <dbReference type="Proteomes" id="UP001201812"/>
    </source>
</evidence>
<dbReference type="SUPFAM" id="SSF54001">
    <property type="entry name" value="Cysteine proteinases"/>
    <property type="match status" value="1"/>
</dbReference>
<dbReference type="Pfam" id="PF00085">
    <property type="entry name" value="Thioredoxin"/>
    <property type="match status" value="1"/>
</dbReference>
<feature type="domain" description="Thioredoxin" evidence="14">
    <location>
        <begin position="1"/>
        <end position="112"/>
    </location>
</feature>
<comment type="cofactor">
    <cofactor evidence="2">
        <name>Zn(2+)</name>
        <dbReference type="ChEBI" id="CHEBI:29105"/>
    </cofactor>
</comment>
<evidence type="ECO:0000256" key="9">
    <source>
        <dbReference type="ARBA" id="ARBA00022801"/>
    </source>
</evidence>
<dbReference type="Gene3D" id="3.10.620.30">
    <property type="match status" value="1"/>
</dbReference>
<keyword evidence="8" id="KW-0479">Metal-binding</keyword>
<dbReference type="Gene3D" id="2.20.25.10">
    <property type="match status" value="1"/>
</dbReference>
<dbReference type="SMART" id="SM00460">
    <property type="entry name" value="TGc"/>
    <property type="match status" value="1"/>
</dbReference>
<proteinExistence type="inferred from homology"/>
<accession>A0AAD4N8M8</accession>
<dbReference type="AlphaFoldDB" id="A0AAD4N8M8"/>
<evidence type="ECO:0000256" key="2">
    <source>
        <dbReference type="ARBA" id="ARBA00001947"/>
    </source>
</evidence>
<dbReference type="PROSITE" id="PS51398">
    <property type="entry name" value="PAW"/>
    <property type="match status" value="1"/>
</dbReference>
<evidence type="ECO:0000256" key="8">
    <source>
        <dbReference type="ARBA" id="ARBA00022723"/>
    </source>
</evidence>
<evidence type="ECO:0000256" key="4">
    <source>
        <dbReference type="ARBA" id="ARBA00009390"/>
    </source>
</evidence>
<dbReference type="SUPFAM" id="SSF52833">
    <property type="entry name" value="Thioredoxin-like"/>
    <property type="match status" value="1"/>
</dbReference>
<evidence type="ECO:0000256" key="10">
    <source>
        <dbReference type="ARBA" id="ARBA00022833"/>
    </source>
</evidence>
<dbReference type="Gene3D" id="2.60.120.1020">
    <property type="entry name" value="Peptide N glycanase, PAW domain"/>
    <property type="match status" value="1"/>
</dbReference>
<keyword evidence="17" id="KW-1185">Reference proteome</keyword>
<feature type="region of interest" description="Disordered" evidence="13">
    <location>
        <begin position="389"/>
        <end position="423"/>
    </location>
</feature>
<evidence type="ECO:0000256" key="1">
    <source>
        <dbReference type="ARBA" id="ARBA00001650"/>
    </source>
</evidence>
<keyword evidence="7" id="KW-0963">Cytoplasm</keyword>
<feature type="compositionally biased region" description="Basic and acidic residues" evidence="13">
    <location>
        <begin position="391"/>
        <end position="413"/>
    </location>
</feature>
<dbReference type="InterPro" id="IPR038680">
    <property type="entry name" value="PAW_sf"/>
</dbReference>
<dbReference type="SUPFAM" id="SSF49785">
    <property type="entry name" value="Galactose-binding domain-like"/>
    <property type="match status" value="1"/>
</dbReference>
<evidence type="ECO:0000259" key="15">
    <source>
        <dbReference type="PROSITE" id="PS51398"/>
    </source>
</evidence>
<organism evidence="16 17">
    <name type="scientific">Ditylenchus destructor</name>
    <dbReference type="NCBI Taxonomy" id="166010"/>
    <lineage>
        <taxon>Eukaryota</taxon>
        <taxon>Metazoa</taxon>
        <taxon>Ecdysozoa</taxon>
        <taxon>Nematoda</taxon>
        <taxon>Chromadorea</taxon>
        <taxon>Rhabditida</taxon>
        <taxon>Tylenchina</taxon>
        <taxon>Tylenchomorpha</taxon>
        <taxon>Sphaerularioidea</taxon>
        <taxon>Anguinidae</taxon>
        <taxon>Anguininae</taxon>
        <taxon>Ditylenchus</taxon>
    </lineage>
</organism>
<dbReference type="PANTHER" id="PTHR12143:SF19">
    <property type="entry name" value="PEPTIDE-N(4)-(N-ACETYL-BETA-GLUCOSAMINYL)ASPARAGINE AMIDASE"/>
    <property type="match status" value="1"/>
</dbReference>
<dbReference type="EC" id="3.5.1.52" evidence="5"/>
<dbReference type="EMBL" id="JAKKPZ010000004">
    <property type="protein sequence ID" value="KAI1722323.1"/>
    <property type="molecule type" value="Genomic_DNA"/>
</dbReference>
<evidence type="ECO:0000256" key="7">
    <source>
        <dbReference type="ARBA" id="ARBA00022490"/>
    </source>
</evidence>
<dbReference type="Pfam" id="PF01841">
    <property type="entry name" value="Transglut_core"/>
    <property type="match status" value="1"/>
</dbReference>
<dbReference type="InterPro" id="IPR013766">
    <property type="entry name" value="Thioredoxin_domain"/>
</dbReference>
<dbReference type="PANTHER" id="PTHR12143">
    <property type="entry name" value="PEPTIDE N-GLYCANASE PNGASE -RELATED"/>
    <property type="match status" value="1"/>
</dbReference>
<dbReference type="InterPro" id="IPR050883">
    <property type="entry name" value="PNGase"/>
</dbReference>
<protein>
    <recommendedName>
        <fullName evidence="6">Peptide-N(4)-(N-acetyl-beta-glucosaminyl)asparagine amidase</fullName>
        <ecNumber evidence="5">3.5.1.52</ecNumber>
    </recommendedName>
    <alternativeName>
        <fullName evidence="11">Peptide:N-glycanase</fullName>
    </alternativeName>
</protein>
<gene>
    <name evidence="16" type="ORF">DdX_04635</name>
</gene>
<dbReference type="GO" id="GO:0000224">
    <property type="term" value="F:peptide-N4-(N-acetyl-beta-glucosaminyl)asparagine amidase activity"/>
    <property type="evidence" value="ECO:0007669"/>
    <property type="project" value="UniProtKB-EC"/>
</dbReference>
<evidence type="ECO:0000256" key="3">
    <source>
        <dbReference type="ARBA" id="ARBA00004496"/>
    </source>
</evidence>
<dbReference type="Proteomes" id="UP001201812">
    <property type="component" value="Unassembled WGS sequence"/>
</dbReference>
<evidence type="ECO:0000259" key="14">
    <source>
        <dbReference type="PROSITE" id="PS51352"/>
    </source>
</evidence>
<dbReference type="InterPro" id="IPR036249">
    <property type="entry name" value="Thioredoxin-like_sf"/>
</dbReference>
<comment type="catalytic activity">
    <reaction evidence="1">
        <text>Hydrolysis of an N(4)-(acetyl-beta-D-glucosaminyl)asparagine residue in which the glucosamine residue may be further glycosylated, to yield a (substituted) N-acetyl-beta-D-glucosaminylamine and a peptide containing an aspartate residue.</text>
        <dbReference type="EC" id="3.5.1.52"/>
    </reaction>
</comment>
<name>A0AAD4N8M8_9BILA</name>
<keyword evidence="10" id="KW-0862">Zinc</keyword>
<dbReference type="InterPro" id="IPR008979">
    <property type="entry name" value="Galactose-bd-like_sf"/>
</dbReference>
<comment type="similarity">
    <text evidence="4 12">Belongs to the transglutaminase-like superfamily. PNGase family.</text>
</comment>
<dbReference type="Pfam" id="PF04721">
    <property type="entry name" value="PAW"/>
    <property type="match status" value="1"/>
</dbReference>
<evidence type="ECO:0000313" key="16">
    <source>
        <dbReference type="EMBL" id="KAI1722323.1"/>
    </source>
</evidence>
<comment type="subcellular location">
    <subcellularLocation>
        <location evidence="3">Cytoplasm</location>
    </subcellularLocation>
</comment>
<dbReference type="GO" id="GO:0046872">
    <property type="term" value="F:metal ion binding"/>
    <property type="evidence" value="ECO:0007669"/>
    <property type="project" value="UniProtKB-KW"/>
</dbReference>
<dbReference type="CDD" id="cd02947">
    <property type="entry name" value="TRX_family"/>
    <property type="match status" value="1"/>
</dbReference>
<dbReference type="GO" id="GO:0005634">
    <property type="term" value="C:nucleus"/>
    <property type="evidence" value="ECO:0007669"/>
    <property type="project" value="TreeGrafter"/>
</dbReference>
<dbReference type="InterPro" id="IPR006588">
    <property type="entry name" value="Peptide_N_glycanase_PAW_dom"/>
</dbReference>
<comment type="caution">
    <text evidence="16">The sequence shown here is derived from an EMBL/GenBank/DDBJ whole genome shotgun (WGS) entry which is preliminary data.</text>
</comment>
<evidence type="ECO:0000256" key="11">
    <source>
        <dbReference type="ARBA" id="ARBA00032901"/>
    </source>
</evidence>
<reference evidence="16" key="1">
    <citation type="submission" date="2022-01" db="EMBL/GenBank/DDBJ databases">
        <title>Genome Sequence Resource for Two Populations of Ditylenchus destructor, the Migratory Endoparasitic Phytonematode.</title>
        <authorList>
            <person name="Zhang H."/>
            <person name="Lin R."/>
            <person name="Xie B."/>
        </authorList>
    </citation>
    <scope>NUCLEOTIDE SEQUENCE</scope>
    <source>
        <strain evidence="16">BazhouSP</strain>
    </source>
</reference>
<dbReference type="PROSITE" id="PS51352">
    <property type="entry name" value="THIOREDOXIN_2"/>
    <property type="match status" value="1"/>
</dbReference>
<sequence>MVVHHIDQDSQFEEALQKAGATQLVVCDFFADWCGPCRFIAPVFDQLSATYPTAMFLKVNVDTCRGVCMTYGIRAMPTFIVLLNRNELGRIQGANATDLERLISSNIASSSGPKINKETAATPEERVWLERIVSSTQQTLAVSIMPLEQLKTAAITDGRVNQYELAKQLLQWFKESFFEWVNKPNCESCGKKAVPANNCNNVVCTPEEKSDGANRVEIYSCTDCNIEVRFPRYNNPGKLLETRRGRCGEWANCFALCCRAAGLETRWVNDSLDHVWVEIWSDDLQRWVHCDPCENVIDTPLMYDKGWRKKYSYVFAFGRDHVRDVTWRYCFDHAAAIKRRTSCREAVLRNFLTKLNIRLSKDQSPERQQWLTKIYMKELVEFLSPTNQLRDGSEAENQGRKSGAEEWRKERGELGQGSTNAKFTPTVIKPSEKEIMTKCFILKYNCVKDEYTRPSDSDSNPVVGWQKLLYETNEIFRKIERDWKMTYFCRKENSKAAGSLSWKVDLSECGQVASIEVNLGKLETFNGQGNMRAIVCCGDMCNVVPLDSGRVVLEEPGPAEYVEVRVDFMVNNESDSNSWQKAQLFRTGNENPTDNMIIQIMLK</sequence>
<evidence type="ECO:0000256" key="13">
    <source>
        <dbReference type="SAM" id="MobiDB-lite"/>
    </source>
</evidence>
<keyword evidence="9" id="KW-0378">Hydrolase</keyword>
<dbReference type="GO" id="GO:0005829">
    <property type="term" value="C:cytosol"/>
    <property type="evidence" value="ECO:0007669"/>
    <property type="project" value="TreeGrafter"/>
</dbReference>
<dbReference type="Gene3D" id="3.40.30.10">
    <property type="entry name" value="Glutaredoxin"/>
    <property type="match status" value="1"/>
</dbReference>
<dbReference type="InterPro" id="IPR002931">
    <property type="entry name" value="Transglutaminase-like"/>
</dbReference>
<evidence type="ECO:0000256" key="12">
    <source>
        <dbReference type="PROSITE-ProRule" id="PRU00731"/>
    </source>
</evidence>
<evidence type="ECO:0000256" key="6">
    <source>
        <dbReference type="ARBA" id="ARBA00018546"/>
    </source>
</evidence>